<organism evidence="1 2">
    <name type="scientific">Ixodes persulcatus</name>
    <name type="common">Taiga tick</name>
    <dbReference type="NCBI Taxonomy" id="34615"/>
    <lineage>
        <taxon>Eukaryota</taxon>
        <taxon>Metazoa</taxon>
        <taxon>Ecdysozoa</taxon>
        <taxon>Arthropoda</taxon>
        <taxon>Chelicerata</taxon>
        <taxon>Arachnida</taxon>
        <taxon>Acari</taxon>
        <taxon>Parasitiformes</taxon>
        <taxon>Ixodida</taxon>
        <taxon>Ixodoidea</taxon>
        <taxon>Ixodidae</taxon>
        <taxon>Ixodinae</taxon>
        <taxon>Ixodes</taxon>
    </lineage>
</organism>
<accession>A0AC60NTZ0</accession>
<gene>
    <name evidence="1" type="ORF">HPB47_012364</name>
</gene>
<protein>
    <submittedName>
        <fullName evidence="1">Uncharacterized protein</fullName>
    </submittedName>
</protein>
<name>A0AC60NTZ0_IXOPE</name>
<reference evidence="1 2" key="1">
    <citation type="journal article" date="2020" name="Cell">
        <title>Large-Scale Comparative Analyses of Tick Genomes Elucidate Their Genetic Diversity and Vector Capacities.</title>
        <authorList>
            <consortium name="Tick Genome and Microbiome Consortium (TIGMIC)"/>
            <person name="Jia N."/>
            <person name="Wang J."/>
            <person name="Shi W."/>
            <person name="Du L."/>
            <person name="Sun Y."/>
            <person name="Zhan W."/>
            <person name="Jiang J.F."/>
            <person name="Wang Q."/>
            <person name="Zhang B."/>
            <person name="Ji P."/>
            <person name="Bell-Sakyi L."/>
            <person name="Cui X.M."/>
            <person name="Yuan T.T."/>
            <person name="Jiang B.G."/>
            <person name="Yang W.F."/>
            <person name="Lam T.T."/>
            <person name="Chang Q.C."/>
            <person name="Ding S.J."/>
            <person name="Wang X.J."/>
            <person name="Zhu J.G."/>
            <person name="Ruan X.D."/>
            <person name="Zhao L."/>
            <person name="Wei J.T."/>
            <person name="Ye R.Z."/>
            <person name="Que T.C."/>
            <person name="Du C.H."/>
            <person name="Zhou Y.H."/>
            <person name="Cheng J.X."/>
            <person name="Dai P.F."/>
            <person name="Guo W.B."/>
            <person name="Han X.H."/>
            <person name="Huang E.J."/>
            <person name="Li L.F."/>
            <person name="Wei W."/>
            <person name="Gao Y.C."/>
            <person name="Liu J.Z."/>
            <person name="Shao H.Z."/>
            <person name="Wang X."/>
            <person name="Wang C.C."/>
            <person name="Yang T.C."/>
            <person name="Huo Q.B."/>
            <person name="Li W."/>
            <person name="Chen H.Y."/>
            <person name="Chen S.E."/>
            <person name="Zhou L.G."/>
            <person name="Ni X.B."/>
            <person name="Tian J.H."/>
            <person name="Sheng Y."/>
            <person name="Liu T."/>
            <person name="Pan Y.S."/>
            <person name="Xia L.Y."/>
            <person name="Li J."/>
            <person name="Zhao F."/>
            <person name="Cao W.C."/>
        </authorList>
    </citation>
    <scope>NUCLEOTIDE SEQUENCE [LARGE SCALE GENOMIC DNA]</scope>
    <source>
        <strain evidence="1">Iper-2018</strain>
    </source>
</reference>
<sequence length="153" mass="16357">MHEGCREPTDGDSAEAMGRLASGCASSIRLGRLLGCRQDALALFVTLLTGPLSPCAGERHCFRRRKRRKNASSPVAKPLVRATLRETNSVVLMVYSSAEARGSGICLRAGFSSAYLSAPFGENTDRLLAAEPEWGNRVGERRRPSIGEPPGGA</sequence>
<evidence type="ECO:0000313" key="2">
    <source>
        <dbReference type="Proteomes" id="UP000805193"/>
    </source>
</evidence>
<comment type="caution">
    <text evidence="1">The sequence shown here is derived from an EMBL/GenBank/DDBJ whole genome shotgun (WGS) entry which is preliminary data.</text>
</comment>
<dbReference type="EMBL" id="JABSTQ010011516">
    <property type="protein sequence ID" value="KAG0410506.1"/>
    <property type="molecule type" value="Genomic_DNA"/>
</dbReference>
<evidence type="ECO:0000313" key="1">
    <source>
        <dbReference type="EMBL" id="KAG0410506.1"/>
    </source>
</evidence>
<proteinExistence type="predicted"/>
<dbReference type="Proteomes" id="UP000805193">
    <property type="component" value="Unassembled WGS sequence"/>
</dbReference>
<keyword evidence="2" id="KW-1185">Reference proteome</keyword>